<dbReference type="Proteomes" id="UP000176992">
    <property type="component" value="Unassembled WGS sequence"/>
</dbReference>
<evidence type="ECO:0000313" key="1">
    <source>
        <dbReference type="EMBL" id="OGF97625.1"/>
    </source>
</evidence>
<name>A0A1F5YBQ5_9BACT</name>
<gene>
    <name evidence="1" type="ORF">A2Z86_02210</name>
</gene>
<accession>A0A1F5YBQ5</accession>
<dbReference type="EMBL" id="MFIV01000219">
    <property type="protein sequence ID" value="OGF97625.1"/>
    <property type="molecule type" value="Genomic_DNA"/>
</dbReference>
<sequence length="167" mass="19084">MYDPEEVRIPLGLASEGNGVDINNKYNLLLAGPGIMLEYQKSSFRPYCEFSGGYIRYSNSYRLDNHRWIGEPFDKTISMRKSSSYYAIGAGLKFLIWNSSRGEAENQRSREVLLDLKSSLLKGGKATFLDRNTTRLNDIEVMNSIEYDITEVDLSLYQFRLGVIVNL</sequence>
<evidence type="ECO:0008006" key="3">
    <source>
        <dbReference type="Google" id="ProtNLM"/>
    </source>
</evidence>
<protein>
    <recommendedName>
        <fullName evidence="3">Outer membrane protein beta-barrel domain-containing protein</fullName>
    </recommendedName>
</protein>
<organism evidence="1 2">
    <name type="scientific">Candidatus Glassbacteria bacterium GWA2_58_10</name>
    <dbReference type="NCBI Taxonomy" id="1817865"/>
    <lineage>
        <taxon>Bacteria</taxon>
        <taxon>Candidatus Glassiibacteriota</taxon>
    </lineage>
</organism>
<proteinExistence type="predicted"/>
<comment type="caution">
    <text evidence="1">The sequence shown here is derived from an EMBL/GenBank/DDBJ whole genome shotgun (WGS) entry which is preliminary data.</text>
</comment>
<reference evidence="1 2" key="1">
    <citation type="journal article" date="2016" name="Nat. Commun.">
        <title>Thousands of microbial genomes shed light on interconnected biogeochemical processes in an aquifer system.</title>
        <authorList>
            <person name="Anantharaman K."/>
            <person name="Brown C.T."/>
            <person name="Hug L.A."/>
            <person name="Sharon I."/>
            <person name="Castelle C.J."/>
            <person name="Probst A.J."/>
            <person name="Thomas B.C."/>
            <person name="Singh A."/>
            <person name="Wilkins M.J."/>
            <person name="Karaoz U."/>
            <person name="Brodie E.L."/>
            <person name="Williams K.H."/>
            <person name="Hubbard S.S."/>
            <person name="Banfield J.F."/>
        </authorList>
    </citation>
    <scope>NUCLEOTIDE SEQUENCE [LARGE SCALE GENOMIC DNA]</scope>
</reference>
<evidence type="ECO:0000313" key="2">
    <source>
        <dbReference type="Proteomes" id="UP000176992"/>
    </source>
</evidence>
<dbReference type="AlphaFoldDB" id="A0A1F5YBQ5"/>